<dbReference type="AlphaFoldDB" id="A0A9W6G2R5"/>
<gene>
    <name evidence="3" type="primary">ephC</name>
    <name evidence="3" type="ORF">GHYDROH2_29420</name>
</gene>
<proteinExistence type="predicted"/>
<feature type="domain" description="AB hydrolase-1" evidence="2">
    <location>
        <begin position="37"/>
        <end position="288"/>
    </location>
</feature>
<protein>
    <submittedName>
        <fullName evidence="3">Epoxide hydrolase</fullName>
    </submittedName>
</protein>
<reference evidence="3" key="1">
    <citation type="submission" date="2022-12" db="EMBL/GenBank/DDBJ databases">
        <title>Reference genome sequencing for broad-spectrum identification of bacterial and archaeal isolates by mass spectrometry.</title>
        <authorList>
            <person name="Sekiguchi Y."/>
            <person name="Tourlousse D.M."/>
        </authorList>
    </citation>
    <scope>NUCLEOTIDE SEQUENCE</scope>
    <source>
        <strain evidence="3">H2</strain>
    </source>
</reference>
<dbReference type="InterPro" id="IPR029058">
    <property type="entry name" value="AB_hydrolase_fold"/>
</dbReference>
<keyword evidence="1 3" id="KW-0378">Hydrolase</keyword>
<dbReference type="SUPFAM" id="SSF53474">
    <property type="entry name" value="alpha/beta-Hydrolases"/>
    <property type="match status" value="1"/>
</dbReference>
<dbReference type="PANTHER" id="PTHR43329">
    <property type="entry name" value="EPOXIDE HYDROLASE"/>
    <property type="match status" value="1"/>
</dbReference>
<evidence type="ECO:0000313" key="4">
    <source>
        <dbReference type="Proteomes" id="UP001144352"/>
    </source>
</evidence>
<dbReference type="EMBL" id="BSDS01000002">
    <property type="protein sequence ID" value="GLI39441.1"/>
    <property type="molecule type" value="Genomic_DNA"/>
</dbReference>
<dbReference type="Gene3D" id="3.40.50.1820">
    <property type="entry name" value="alpha/beta hydrolase"/>
    <property type="match status" value="1"/>
</dbReference>
<evidence type="ECO:0000259" key="2">
    <source>
        <dbReference type="Pfam" id="PF00561"/>
    </source>
</evidence>
<sequence>MTTKGTQWGMKQGDTIRSFTVQSNGRMVHGLDAGEGPLVIALHGFPDQPISFRHQFPLLAENGYRVVAPCLRGYSESDTPSDGPFEVAILIQDLLALICQLSDQPVTLLGHDWGAAVVRGAAIMAPDKVAKIVCMSVPTAANFGRALLTNPTQRRRSWYMYFFQLPLAEMAVAHNDFEFIEQLWQEWSPGWHCPQAVMAEIKEAFRNPSVLRAALGYYRSQFNPALQQPDLADIRKCLSDPIPVPAMHLHGADDGCIGAETTAGMESAFLKHFENHIIPSAGHFLHQEQPDIVNRLIIGFLNKQLS</sequence>
<accession>A0A9W6G2R5</accession>
<dbReference type="PRINTS" id="PR00412">
    <property type="entry name" value="EPOXHYDRLASE"/>
</dbReference>
<dbReference type="PRINTS" id="PR00111">
    <property type="entry name" value="ABHYDROLASE"/>
</dbReference>
<dbReference type="InterPro" id="IPR000639">
    <property type="entry name" value="Epox_hydrolase-like"/>
</dbReference>
<name>A0A9W6G2R5_9BACT</name>
<comment type="caution">
    <text evidence="3">The sequence shown here is derived from an EMBL/GenBank/DDBJ whole genome shotgun (WGS) entry which is preliminary data.</text>
</comment>
<dbReference type="Proteomes" id="UP001144352">
    <property type="component" value="Unassembled WGS sequence"/>
</dbReference>
<dbReference type="GO" id="GO:0016787">
    <property type="term" value="F:hydrolase activity"/>
    <property type="evidence" value="ECO:0007669"/>
    <property type="project" value="UniProtKB-KW"/>
</dbReference>
<organism evidence="3 4">
    <name type="scientific">Geobacter hydrogenophilus</name>
    <dbReference type="NCBI Taxonomy" id="40983"/>
    <lineage>
        <taxon>Bacteria</taxon>
        <taxon>Pseudomonadati</taxon>
        <taxon>Thermodesulfobacteriota</taxon>
        <taxon>Desulfuromonadia</taxon>
        <taxon>Geobacterales</taxon>
        <taxon>Geobacteraceae</taxon>
        <taxon>Geobacter</taxon>
    </lineage>
</organism>
<keyword evidence="4" id="KW-1185">Reference proteome</keyword>
<evidence type="ECO:0000313" key="3">
    <source>
        <dbReference type="EMBL" id="GLI39441.1"/>
    </source>
</evidence>
<dbReference type="Pfam" id="PF00561">
    <property type="entry name" value="Abhydrolase_1"/>
    <property type="match status" value="1"/>
</dbReference>
<evidence type="ECO:0000256" key="1">
    <source>
        <dbReference type="ARBA" id="ARBA00022801"/>
    </source>
</evidence>
<dbReference type="RefSeq" id="WP_214186585.1">
    <property type="nucleotide sequence ID" value="NZ_BSDS01000002.1"/>
</dbReference>
<dbReference type="InterPro" id="IPR000073">
    <property type="entry name" value="AB_hydrolase_1"/>
</dbReference>